<evidence type="ECO:0000313" key="2">
    <source>
        <dbReference type="Proteomes" id="UP000188532"/>
    </source>
</evidence>
<protein>
    <submittedName>
        <fullName evidence="1">Uncharacterized protein</fullName>
    </submittedName>
</protein>
<comment type="caution">
    <text evidence="1">The sequence shown here is derived from an EMBL/GenBank/DDBJ whole genome shotgun (WGS) entry which is preliminary data.</text>
</comment>
<dbReference type="Proteomes" id="UP000188532">
    <property type="component" value="Unassembled WGS sequence"/>
</dbReference>
<dbReference type="AlphaFoldDB" id="A0A1V3X2U5"/>
<evidence type="ECO:0000313" key="1">
    <source>
        <dbReference type="EMBL" id="OOK72821.1"/>
    </source>
</evidence>
<proteinExistence type="predicted"/>
<name>A0A1V3X2U5_MYCKA</name>
<organism evidence="1 2">
    <name type="scientific">Mycobacterium kansasii</name>
    <dbReference type="NCBI Taxonomy" id="1768"/>
    <lineage>
        <taxon>Bacteria</taxon>
        <taxon>Bacillati</taxon>
        <taxon>Actinomycetota</taxon>
        <taxon>Actinomycetes</taxon>
        <taxon>Mycobacteriales</taxon>
        <taxon>Mycobacteriaceae</taxon>
        <taxon>Mycobacterium</taxon>
    </lineage>
</organism>
<gene>
    <name evidence="1" type="ORF">BZL29_5354</name>
</gene>
<accession>A0A1V3X2U5</accession>
<reference evidence="1 2" key="1">
    <citation type="submission" date="2017-02" db="EMBL/GenBank/DDBJ databases">
        <title>Complete genome sequences of Mycobacterium kansasii strains isolated from rhesus macaques.</title>
        <authorList>
            <person name="Panda A."/>
            <person name="Nagaraj S."/>
            <person name="Zhao X."/>
            <person name="Tettelin H."/>
            <person name="Detolla L.J."/>
        </authorList>
    </citation>
    <scope>NUCLEOTIDE SEQUENCE [LARGE SCALE GENOMIC DNA]</scope>
    <source>
        <strain evidence="1 2">11-3469</strain>
    </source>
</reference>
<dbReference type="EMBL" id="MVBN01000005">
    <property type="protein sequence ID" value="OOK72821.1"/>
    <property type="molecule type" value="Genomic_DNA"/>
</dbReference>
<sequence>MSNRWQPGDTLGWRTRPQIPGGGRGCGLWCSYLAVFKQTK</sequence>